<keyword evidence="12" id="KW-0472">Membrane</keyword>
<dbReference type="PANTHER" id="PTHR12731">
    <property type="entry name" value="TRANSLOCON-ASSOCIATED PROTEIN, DELTA SUBUNIT"/>
    <property type="match status" value="1"/>
</dbReference>
<name>A0A2T7NTY4_POMCA</name>
<protein>
    <recommendedName>
        <fullName evidence="5">Translocon-associated protein subunit delta</fullName>
    </recommendedName>
    <alternativeName>
        <fullName evidence="14">Signal sequence receptor subunit delta</fullName>
    </alternativeName>
</protein>
<keyword evidence="8" id="KW-0732">Signal</keyword>
<evidence type="ECO:0000256" key="10">
    <source>
        <dbReference type="ARBA" id="ARBA00022843"/>
    </source>
</evidence>
<reference evidence="15 16" key="1">
    <citation type="submission" date="2018-04" db="EMBL/GenBank/DDBJ databases">
        <title>The genome of golden apple snail Pomacea canaliculata provides insight into stress tolerance and invasive adaptation.</title>
        <authorList>
            <person name="Liu C."/>
            <person name="Liu B."/>
            <person name="Ren Y."/>
            <person name="Zhang Y."/>
            <person name="Wang H."/>
            <person name="Li S."/>
            <person name="Jiang F."/>
            <person name="Yin L."/>
            <person name="Zhang G."/>
            <person name="Qian W."/>
            <person name="Fan W."/>
        </authorList>
    </citation>
    <scope>NUCLEOTIDE SEQUENCE [LARGE SCALE GENOMIC DNA]</scope>
    <source>
        <strain evidence="15">SZHN2017</strain>
        <tissue evidence="15">Muscle</tissue>
    </source>
</reference>
<dbReference type="Pfam" id="PF05404">
    <property type="entry name" value="TRAP-delta"/>
    <property type="match status" value="1"/>
</dbReference>
<keyword evidence="6" id="KW-1017">Isopeptide bond</keyword>
<dbReference type="STRING" id="400727.A0A2T7NTY4"/>
<evidence type="ECO:0000256" key="6">
    <source>
        <dbReference type="ARBA" id="ARBA00022499"/>
    </source>
</evidence>
<evidence type="ECO:0000256" key="7">
    <source>
        <dbReference type="ARBA" id="ARBA00022692"/>
    </source>
</evidence>
<dbReference type="Proteomes" id="UP000245119">
    <property type="component" value="Linkage Group LG9"/>
</dbReference>
<evidence type="ECO:0000256" key="2">
    <source>
        <dbReference type="ARBA" id="ARBA00004115"/>
    </source>
</evidence>
<accession>A0A2T7NTY4</accession>
<dbReference type="InterPro" id="IPR008855">
    <property type="entry name" value="TRAP-delta"/>
</dbReference>
<dbReference type="AlphaFoldDB" id="A0A2T7NTY4"/>
<keyword evidence="16" id="KW-1185">Reference proteome</keyword>
<comment type="similarity">
    <text evidence="3">Belongs to the TRAP-delta family.</text>
</comment>
<evidence type="ECO:0000256" key="4">
    <source>
        <dbReference type="ARBA" id="ARBA00011819"/>
    </source>
</evidence>
<evidence type="ECO:0000256" key="1">
    <source>
        <dbReference type="ARBA" id="ARBA00002838"/>
    </source>
</evidence>
<dbReference type="PANTHER" id="PTHR12731:SF1">
    <property type="entry name" value="TRANSLOCON-ASSOCIATED PROTEIN SUBUNIT DELTA"/>
    <property type="match status" value="1"/>
</dbReference>
<evidence type="ECO:0000313" key="16">
    <source>
        <dbReference type="Proteomes" id="UP000245119"/>
    </source>
</evidence>
<keyword evidence="10" id="KW-0832">Ubl conjugation</keyword>
<keyword evidence="11" id="KW-1133">Transmembrane helix</keyword>
<evidence type="ECO:0000256" key="12">
    <source>
        <dbReference type="ARBA" id="ARBA00023136"/>
    </source>
</evidence>
<comment type="function">
    <text evidence="1">TRAP proteins are part of a complex whose function is to bind calcium to the ER membrane and thereby regulate the retention of ER resident proteins.</text>
</comment>
<evidence type="ECO:0000256" key="3">
    <source>
        <dbReference type="ARBA" id="ARBA00009294"/>
    </source>
</evidence>
<dbReference type="OMA" id="QCSNNPK"/>
<evidence type="ECO:0000256" key="13">
    <source>
        <dbReference type="ARBA" id="ARBA00023157"/>
    </source>
</evidence>
<keyword evidence="7" id="KW-0812">Transmembrane</keyword>
<comment type="caution">
    <text evidence="15">The sequence shown here is derived from an EMBL/GenBank/DDBJ whole genome shotgun (WGS) entry which is preliminary data.</text>
</comment>
<dbReference type="EMBL" id="PZQS01000009">
    <property type="protein sequence ID" value="PVD24640.1"/>
    <property type="molecule type" value="Genomic_DNA"/>
</dbReference>
<dbReference type="OrthoDB" id="10055808at2759"/>
<sequence>MPVSLRECGFYVYTPKRLKADDKKEIYQNDSPCQPSAIYIFNMASTGKLVAIVALCILPVIVRSDMCLVPQVTSQTYTTPETTVSTETVFIIEFSVTCKNGLKNMNLYAEFAGKTVPASKSGEPNKYQVSLSDEHKKLPSGTYQLRVFDEEGYAWLRKAQRSGENTENIKPLFTLEISHAGVWNGPLLQSEFVAAMTAIFVWWSAYTARSRLQQ</sequence>
<comment type="subcellular location">
    <subcellularLocation>
        <location evidence="2">Endoplasmic reticulum membrane</location>
        <topology evidence="2">Single-pass type I membrane protein</topology>
    </subcellularLocation>
</comment>
<proteinExistence type="inferred from homology"/>
<gene>
    <name evidence="15" type="ORF">C0Q70_15124</name>
</gene>
<evidence type="ECO:0000256" key="14">
    <source>
        <dbReference type="ARBA" id="ARBA00031791"/>
    </source>
</evidence>
<organism evidence="15 16">
    <name type="scientific">Pomacea canaliculata</name>
    <name type="common">Golden apple snail</name>
    <dbReference type="NCBI Taxonomy" id="400727"/>
    <lineage>
        <taxon>Eukaryota</taxon>
        <taxon>Metazoa</taxon>
        <taxon>Spiralia</taxon>
        <taxon>Lophotrochozoa</taxon>
        <taxon>Mollusca</taxon>
        <taxon>Gastropoda</taxon>
        <taxon>Caenogastropoda</taxon>
        <taxon>Architaenioglossa</taxon>
        <taxon>Ampullarioidea</taxon>
        <taxon>Ampullariidae</taxon>
        <taxon>Pomacea</taxon>
    </lineage>
</organism>
<evidence type="ECO:0000256" key="9">
    <source>
        <dbReference type="ARBA" id="ARBA00022824"/>
    </source>
</evidence>
<evidence type="ECO:0000256" key="5">
    <source>
        <dbReference type="ARBA" id="ARBA00014387"/>
    </source>
</evidence>
<evidence type="ECO:0000256" key="11">
    <source>
        <dbReference type="ARBA" id="ARBA00022989"/>
    </source>
</evidence>
<comment type="subunit">
    <text evidence="4">Heterotetramer of TRAP-alpha, TRAP-beta, TRAP-delta and TRAP-gamma.</text>
</comment>
<keyword evidence="9" id="KW-0256">Endoplasmic reticulum</keyword>
<evidence type="ECO:0000313" key="15">
    <source>
        <dbReference type="EMBL" id="PVD24640.1"/>
    </source>
</evidence>
<evidence type="ECO:0000256" key="8">
    <source>
        <dbReference type="ARBA" id="ARBA00022729"/>
    </source>
</evidence>
<keyword evidence="13" id="KW-1015">Disulfide bond</keyword>
<dbReference type="GO" id="GO:0005789">
    <property type="term" value="C:endoplasmic reticulum membrane"/>
    <property type="evidence" value="ECO:0007669"/>
    <property type="project" value="UniProtKB-SubCell"/>
</dbReference>